<dbReference type="OrthoDB" id="1022205at2759"/>
<keyword evidence="3" id="KW-1185">Reference proteome</keyword>
<accession>A0A4U8UKP3</accession>
<sequence>MSHRTRIQPVVKTRLRKLISNLFSIKRSKRSRASTSPPWTNSAAVRQAFFVPFTVPKYETCSPNVTGAYTKQSQEMSDLVKNALNEELRVLFMHGDADLACNWLMGQRFASSLGRTLVSDKTAFIVDDQVGGFHTAYEGVEFVTVRGGSHVVAETRPAATLYVLNTFLKGEYP</sequence>
<name>A0A4U8UKP3_STECR</name>
<dbReference type="Gene3D" id="3.40.50.1820">
    <property type="entry name" value="alpha/beta hydrolase"/>
    <property type="match status" value="1"/>
</dbReference>
<comment type="similarity">
    <text evidence="1">Belongs to the peptidase S10 family.</text>
</comment>
<comment type="caution">
    <text evidence="2">The sequence shown here is derived from an EMBL/GenBank/DDBJ whole genome shotgun (WGS) entry which is preliminary data.</text>
</comment>
<organism evidence="2 3">
    <name type="scientific">Steinernema carpocapsae</name>
    <name type="common">Entomopathogenic nematode</name>
    <dbReference type="NCBI Taxonomy" id="34508"/>
    <lineage>
        <taxon>Eukaryota</taxon>
        <taxon>Metazoa</taxon>
        <taxon>Ecdysozoa</taxon>
        <taxon>Nematoda</taxon>
        <taxon>Chromadorea</taxon>
        <taxon>Rhabditida</taxon>
        <taxon>Tylenchina</taxon>
        <taxon>Panagrolaimomorpha</taxon>
        <taxon>Strongyloidoidea</taxon>
        <taxon>Steinernematidae</taxon>
        <taxon>Steinernema</taxon>
    </lineage>
</organism>
<evidence type="ECO:0000313" key="2">
    <source>
        <dbReference type="EMBL" id="TMS33422.1"/>
    </source>
</evidence>
<dbReference type="AlphaFoldDB" id="A0A4U8UKP3"/>
<dbReference type="InterPro" id="IPR001563">
    <property type="entry name" value="Peptidase_S10"/>
</dbReference>
<evidence type="ECO:0000256" key="1">
    <source>
        <dbReference type="ARBA" id="ARBA00009431"/>
    </source>
</evidence>
<proteinExistence type="inferred from homology"/>
<gene>
    <name evidence="2" type="ORF">L596_001165</name>
</gene>
<dbReference type="STRING" id="34508.A0A4U8UKP3"/>
<reference evidence="2 3" key="1">
    <citation type="journal article" date="2015" name="Genome Biol.">
        <title>Comparative genomics of Steinernema reveals deeply conserved gene regulatory networks.</title>
        <authorList>
            <person name="Dillman A.R."/>
            <person name="Macchietto M."/>
            <person name="Porter C.F."/>
            <person name="Rogers A."/>
            <person name="Williams B."/>
            <person name="Antoshechkin I."/>
            <person name="Lee M.M."/>
            <person name="Goodwin Z."/>
            <person name="Lu X."/>
            <person name="Lewis E.E."/>
            <person name="Goodrich-Blair H."/>
            <person name="Stock S.P."/>
            <person name="Adams B.J."/>
            <person name="Sternberg P.W."/>
            <person name="Mortazavi A."/>
        </authorList>
    </citation>
    <scope>NUCLEOTIDE SEQUENCE [LARGE SCALE GENOMIC DNA]</scope>
    <source>
        <strain evidence="2 3">ALL</strain>
    </source>
</reference>
<dbReference type="GO" id="GO:0006508">
    <property type="term" value="P:proteolysis"/>
    <property type="evidence" value="ECO:0007669"/>
    <property type="project" value="InterPro"/>
</dbReference>
<dbReference type="Proteomes" id="UP000298663">
    <property type="component" value="Unassembled WGS sequence"/>
</dbReference>
<dbReference type="SUPFAM" id="SSF53474">
    <property type="entry name" value="alpha/beta-Hydrolases"/>
    <property type="match status" value="1"/>
</dbReference>
<evidence type="ECO:0000313" key="3">
    <source>
        <dbReference type="Proteomes" id="UP000298663"/>
    </source>
</evidence>
<dbReference type="EMBL" id="AZBU02000001">
    <property type="protein sequence ID" value="TMS33422.1"/>
    <property type="molecule type" value="Genomic_DNA"/>
</dbReference>
<dbReference type="InterPro" id="IPR029058">
    <property type="entry name" value="AB_hydrolase_fold"/>
</dbReference>
<reference evidence="2 3" key="2">
    <citation type="journal article" date="2019" name="G3 (Bethesda)">
        <title>Hybrid Assembly of the Genome of the Entomopathogenic Nematode Steinernema carpocapsae Identifies the X-Chromosome.</title>
        <authorList>
            <person name="Serra L."/>
            <person name="Macchietto M."/>
            <person name="Macias-Munoz A."/>
            <person name="McGill C.J."/>
            <person name="Rodriguez I.M."/>
            <person name="Rodriguez B."/>
            <person name="Murad R."/>
            <person name="Mortazavi A."/>
        </authorList>
    </citation>
    <scope>NUCLEOTIDE SEQUENCE [LARGE SCALE GENOMIC DNA]</scope>
    <source>
        <strain evidence="2 3">ALL</strain>
    </source>
</reference>
<dbReference type="Pfam" id="PF00450">
    <property type="entry name" value="Peptidase_S10"/>
    <property type="match status" value="1"/>
</dbReference>
<protein>
    <submittedName>
        <fullName evidence="2">Uncharacterized protein</fullName>
    </submittedName>
</protein>
<dbReference type="GO" id="GO:0004185">
    <property type="term" value="F:serine-type carboxypeptidase activity"/>
    <property type="evidence" value="ECO:0007669"/>
    <property type="project" value="InterPro"/>
</dbReference>